<proteinExistence type="predicted"/>
<evidence type="ECO:0000259" key="1">
    <source>
        <dbReference type="Pfam" id="PF03551"/>
    </source>
</evidence>
<keyword evidence="3" id="KW-1185">Reference proteome</keyword>
<dbReference type="PANTHER" id="PTHR33169:SF27">
    <property type="entry name" value="TRANSCRIPTIONAL REGULATOR PADR FAMILY PROTEIN"/>
    <property type="match status" value="1"/>
</dbReference>
<gene>
    <name evidence="2" type="ORF">J4573_46375</name>
</gene>
<comment type="caution">
    <text evidence="2">The sequence shown here is derived from an EMBL/GenBank/DDBJ whole genome shotgun (WGS) entry which is preliminary data.</text>
</comment>
<dbReference type="Proteomes" id="UP000669179">
    <property type="component" value="Unassembled WGS sequence"/>
</dbReference>
<feature type="domain" description="Transcription regulator PadR N-terminal" evidence="1">
    <location>
        <begin position="12"/>
        <end position="85"/>
    </location>
</feature>
<dbReference type="Gene3D" id="1.10.10.10">
    <property type="entry name" value="Winged helix-like DNA-binding domain superfamily/Winged helix DNA-binding domain"/>
    <property type="match status" value="1"/>
</dbReference>
<accession>A0A939T9S3</accession>
<dbReference type="InterPro" id="IPR036390">
    <property type="entry name" value="WH_DNA-bd_sf"/>
</dbReference>
<dbReference type="AlphaFoldDB" id="A0A939T9S3"/>
<sequence>MAKPLTPLALTVLRMLCDGPMHPYEMQQRIRQYAYDHAVKVTHGALYNSVDRLAARGLIETVETSRDGRRPERTVYTVTDAGRGAAQMRLAEILSELNEEFPLFGTGLAFVNLLPEDEVLQCLFTRLSKLEFLLAGHQSAYDSLLKRGIPRHKLLDMELAVEHNRVELEYVRGLIDDLQHGRLNWADESPTACRPQNELRHEENS</sequence>
<dbReference type="RefSeq" id="WP_208262803.1">
    <property type="nucleotide sequence ID" value="NZ_JAGEOJ010000027.1"/>
</dbReference>
<dbReference type="PANTHER" id="PTHR33169">
    <property type="entry name" value="PADR-FAMILY TRANSCRIPTIONAL REGULATOR"/>
    <property type="match status" value="1"/>
</dbReference>
<dbReference type="InterPro" id="IPR005149">
    <property type="entry name" value="Tscrpt_reg_PadR_N"/>
</dbReference>
<protein>
    <submittedName>
        <fullName evidence="2">PadR family transcriptional regulator</fullName>
    </submittedName>
</protein>
<dbReference type="Pfam" id="PF03551">
    <property type="entry name" value="PadR"/>
    <property type="match status" value="1"/>
</dbReference>
<reference evidence="2" key="1">
    <citation type="submission" date="2021-03" db="EMBL/GenBank/DDBJ databases">
        <authorList>
            <person name="Kanchanasin P."/>
            <person name="Saeng-In P."/>
            <person name="Phongsopitanun W."/>
            <person name="Yuki M."/>
            <person name="Kudo T."/>
            <person name="Ohkuma M."/>
            <person name="Tanasupawat S."/>
        </authorList>
    </citation>
    <scope>NUCLEOTIDE SEQUENCE</scope>
    <source>
        <strain evidence="2">GKU 128</strain>
    </source>
</reference>
<evidence type="ECO:0000313" key="3">
    <source>
        <dbReference type="Proteomes" id="UP000669179"/>
    </source>
</evidence>
<dbReference type="InterPro" id="IPR052509">
    <property type="entry name" value="Metal_resp_DNA-bind_regulator"/>
</dbReference>
<dbReference type="SUPFAM" id="SSF46785">
    <property type="entry name" value="Winged helix' DNA-binding domain"/>
    <property type="match status" value="1"/>
</dbReference>
<evidence type="ECO:0000313" key="2">
    <source>
        <dbReference type="EMBL" id="MBO2454584.1"/>
    </source>
</evidence>
<name>A0A939T9S3_9ACTN</name>
<organism evidence="2 3">
    <name type="scientific">Actinomadura barringtoniae</name>
    <dbReference type="NCBI Taxonomy" id="1427535"/>
    <lineage>
        <taxon>Bacteria</taxon>
        <taxon>Bacillati</taxon>
        <taxon>Actinomycetota</taxon>
        <taxon>Actinomycetes</taxon>
        <taxon>Streptosporangiales</taxon>
        <taxon>Thermomonosporaceae</taxon>
        <taxon>Actinomadura</taxon>
    </lineage>
</organism>
<dbReference type="EMBL" id="JAGEOJ010000027">
    <property type="protein sequence ID" value="MBO2454584.1"/>
    <property type="molecule type" value="Genomic_DNA"/>
</dbReference>
<dbReference type="InterPro" id="IPR036388">
    <property type="entry name" value="WH-like_DNA-bd_sf"/>
</dbReference>